<gene>
    <name evidence="2" type="ORF">PFLU3_41220</name>
</gene>
<name>A0A0D0TA48_PSEFL</name>
<feature type="region of interest" description="Disordered" evidence="1">
    <location>
        <begin position="1"/>
        <end position="26"/>
    </location>
</feature>
<comment type="caution">
    <text evidence="2">The sequence shown here is derived from an EMBL/GenBank/DDBJ whole genome shotgun (WGS) entry which is preliminary data.</text>
</comment>
<evidence type="ECO:0000313" key="2">
    <source>
        <dbReference type="EMBL" id="KIR20486.1"/>
    </source>
</evidence>
<proteinExistence type="predicted"/>
<dbReference type="EMBL" id="JXCQ01000046">
    <property type="protein sequence ID" value="KIR20486.1"/>
    <property type="molecule type" value="Genomic_DNA"/>
</dbReference>
<evidence type="ECO:0000313" key="3">
    <source>
        <dbReference type="Proteomes" id="UP000032210"/>
    </source>
</evidence>
<dbReference type="Proteomes" id="UP000032210">
    <property type="component" value="Unassembled WGS sequence"/>
</dbReference>
<dbReference type="PATRIC" id="fig|294.125.peg.4220"/>
<accession>A0A0D0TA48</accession>
<dbReference type="RefSeq" id="WP_043050368.1">
    <property type="nucleotide sequence ID" value="NZ_JXCQ01000046.1"/>
</dbReference>
<protein>
    <submittedName>
        <fullName evidence="2">Uncharacterized protein</fullName>
    </submittedName>
</protein>
<organism evidence="2 3">
    <name type="scientific">Pseudomonas fluorescens</name>
    <dbReference type="NCBI Taxonomy" id="294"/>
    <lineage>
        <taxon>Bacteria</taxon>
        <taxon>Pseudomonadati</taxon>
        <taxon>Pseudomonadota</taxon>
        <taxon>Gammaproteobacteria</taxon>
        <taxon>Pseudomonadales</taxon>
        <taxon>Pseudomonadaceae</taxon>
        <taxon>Pseudomonas</taxon>
    </lineage>
</organism>
<dbReference type="AlphaFoldDB" id="A0A0D0TA48"/>
<sequence>MEDSNSATGKRTGADRQRDFAERQKAAGYKRTTVWIHEETAKEGIRAARAGKPLEPMESKDPLSWAAGWISEKGKQ</sequence>
<reference evidence="2 3" key="1">
    <citation type="submission" date="2015-01" db="EMBL/GenBank/DDBJ databases">
        <title>Genome sequence of the beneficial rhizobacterium Pseudomonas fluorescens 2-79.</title>
        <authorList>
            <person name="Thuermer A."/>
            <person name="Daniel R."/>
        </authorList>
    </citation>
    <scope>NUCLEOTIDE SEQUENCE [LARGE SCALE GENOMIC DNA]</scope>
    <source>
        <strain evidence="2 3">2-79</strain>
    </source>
</reference>
<evidence type="ECO:0000256" key="1">
    <source>
        <dbReference type="SAM" id="MobiDB-lite"/>
    </source>
</evidence>
<feature type="compositionally biased region" description="Basic and acidic residues" evidence="1">
    <location>
        <begin position="12"/>
        <end position="25"/>
    </location>
</feature>
<feature type="region of interest" description="Disordered" evidence="1">
    <location>
        <begin position="47"/>
        <end position="76"/>
    </location>
</feature>